<reference evidence="2 3" key="1">
    <citation type="submission" date="2018-06" db="EMBL/GenBank/DDBJ databases">
        <authorList>
            <consortium name="Pathogen Informatics"/>
            <person name="Doyle S."/>
        </authorList>
    </citation>
    <scope>NUCLEOTIDE SEQUENCE [LARGE SCALE GENOMIC DNA]</scope>
    <source>
        <strain evidence="2 3">NCTC9637</strain>
    </source>
</reference>
<evidence type="ECO:0000256" key="1">
    <source>
        <dbReference type="SAM" id="MobiDB-lite"/>
    </source>
</evidence>
<organism evidence="2 3">
    <name type="scientific">Klebsiella pneumoniae</name>
    <dbReference type="NCBI Taxonomy" id="573"/>
    <lineage>
        <taxon>Bacteria</taxon>
        <taxon>Pseudomonadati</taxon>
        <taxon>Pseudomonadota</taxon>
        <taxon>Gammaproteobacteria</taxon>
        <taxon>Enterobacterales</taxon>
        <taxon>Enterobacteriaceae</taxon>
        <taxon>Klebsiella/Raoultella group</taxon>
        <taxon>Klebsiella</taxon>
        <taxon>Klebsiella pneumoniae complex</taxon>
    </lineage>
</organism>
<accession>A0A377W4R9</accession>
<dbReference type="AlphaFoldDB" id="A0A377W4R9"/>
<protein>
    <submittedName>
        <fullName evidence="2">Uncharacterized protein</fullName>
    </submittedName>
</protein>
<proteinExistence type="predicted"/>
<dbReference type="Proteomes" id="UP000255099">
    <property type="component" value="Unassembled WGS sequence"/>
</dbReference>
<evidence type="ECO:0000313" key="3">
    <source>
        <dbReference type="Proteomes" id="UP000255099"/>
    </source>
</evidence>
<sequence length="199" mass="21113">MSSRANIPARRPVSTISPATAFCNSFAPGNGGKISRQVHRAAGSRQRLLHSLCPRQIRQRQARRGTQPDRGIGIALRREPDHRRQHRRAAGQGGKTAGAAQRRFAARTPRCQGNTGPSARGRWPPSGWFSPRQRPGSKGADIAIGSVCTGPGTTISPSSVRSTSAEWAVRPQTIAPLPLSNRAAAIVVADGAGNQLAQP</sequence>
<feature type="region of interest" description="Disordered" evidence="1">
    <location>
        <begin position="80"/>
        <end position="138"/>
    </location>
</feature>
<name>A0A377W4R9_KLEPN</name>
<dbReference type="EMBL" id="UGLB01000003">
    <property type="protein sequence ID" value="STT48957.1"/>
    <property type="molecule type" value="Genomic_DNA"/>
</dbReference>
<gene>
    <name evidence="2" type="ORF">NCTC9637_03905</name>
</gene>
<evidence type="ECO:0000313" key="2">
    <source>
        <dbReference type="EMBL" id="STT48957.1"/>
    </source>
</evidence>